<dbReference type="SUPFAM" id="SSF51126">
    <property type="entry name" value="Pectin lyase-like"/>
    <property type="match status" value="1"/>
</dbReference>
<keyword evidence="7" id="KW-1185">Reference proteome</keyword>
<dbReference type="EMBL" id="JAUSSU010000006">
    <property type="protein sequence ID" value="MDQ0113784.1"/>
    <property type="molecule type" value="Genomic_DNA"/>
</dbReference>
<dbReference type="InterPro" id="IPR051801">
    <property type="entry name" value="GH28_Enzymes"/>
</dbReference>
<dbReference type="SMART" id="SM00710">
    <property type="entry name" value="PbH1"/>
    <property type="match status" value="5"/>
</dbReference>
<dbReference type="PROSITE" id="PS00502">
    <property type="entry name" value="POLYGALACTURONASE"/>
    <property type="match status" value="1"/>
</dbReference>
<evidence type="ECO:0000313" key="7">
    <source>
        <dbReference type="Proteomes" id="UP001229346"/>
    </source>
</evidence>
<dbReference type="Proteomes" id="UP001229346">
    <property type="component" value="Unassembled WGS sequence"/>
</dbReference>
<evidence type="ECO:0000256" key="2">
    <source>
        <dbReference type="ARBA" id="ARBA00022801"/>
    </source>
</evidence>
<proteinExistence type="inferred from homology"/>
<dbReference type="InterPro" id="IPR012334">
    <property type="entry name" value="Pectin_lyas_fold"/>
</dbReference>
<dbReference type="InterPro" id="IPR000743">
    <property type="entry name" value="Glyco_hydro_28"/>
</dbReference>
<dbReference type="PANTHER" id="PTHR31339">
    <property type="entry name" value="PECTIN LYASE-RELATED"/>
    <property type="match status" value="1"/>
</dbReference>
<dbReference type="Pfam" id="PF00295">
    <property type="entry name" value="Glyco_hydro_28"/>
    <property type="match status" value="1"/>
</dbReference>
<name>A0ABT9U6A5_PAEHA</name>
<keyword evidence="3 4" id="KW-0326">Glycosidase</keyword>
<feature type="domain" description="Rhamnogalacturonase A/B/Epimerase-like pectate lyase" evidence="5">
    <location>
        <begin position="31"/>
        <end position="82"/>
    </location>
</feature>
<dbReference type="RefSeq" id="WP_307205046.1">
    <property type="nucleotide sequence ID" value="NZ_JAUSSU010000006.1"/>
</dbReference>
<evidence type="ECO:0000259" key="5">
    <source>
        <dbReference type="Pfam" id="PF12708"/>
    </source>
</evidence>
<comment type="similarity">
    <text evidence="1 4">Belongs to the glycosyl hydrolase 28 family.</text>
</comment>
<protein>
    <submittedName>
        <fullName evidence="6">Polygalacturonase</fullName>
    </submittedName>
</protein>
<reference evidence="6 7" key="1">
    <citation type="submission" date="2023-07" db="EMBL/GenBank/DDBJ databases">
        <title>Sorghum-associated microbial communities from plants grown in Nebraska, USA.</title>
        <authorList>
            <person name="Schachtman D."/>
        </authorList>
    </citation>
    <scope>NUCLEOTIDE SEQUENCE [LARGE SCALE GENOMIC DNA]</scope>
    <source>
        <strain evidence="6 7">CC482</strain>
    </source>
</reference>
<dbReference type="PANTHER" id="PTHR31339:SF9">
    <property type="entry name" value="PLASMIN AND FIBRONECTIN-BINDING PROTEIN A"/>
    <property type="match status" value="1"/>
</dbReference>
<dbReference type="Gene3D" id="2.160.20.10">
    <property type="entry name" value="Single-stranded right-handed beta-helix, Pectin lyase-like"/>
    <property type="match status" value="1"/>
</dbReference>
<accession>A0ABT9U6A5</accession>
<comment type="caution">
    <text evidence="6">The sequence shown here is derived from an EMBL/GenBank/DDBJ whole genome shotgun (WGS) entry which is preliminary data.</text>
</comment>
<evidence type="ECO:0000256" key="3">
    <source>
        <dbReference type="ARBA" id="ARBA00023295"/>
    </source>
</evidence>
<keyword evidence="2 4" id="KW-0378">Hydrolase</keyword>
<dbReference type="InterPro" id="IPR006626">
    <property type="entry name" value="PbH1"/>
</dbReference>
<evidence type="ECO:0000256" key="4">
    <source>
        <dbReference type="RuleBase" id="RU361169"/>
    </source>
</evidence>
<gene>
    <name evidence="6" type="ORF">J2T15_003227</name>
</gene>
<sequence>MKSESTNHANYSRTMPEVLLPEIPDYEVRLTDFGAVGDGRTDNTEAFRQAIEACVNAGGGRVVIPPGIWSTGPIKLASRLELHAEAGAVVRFSKVFGDYPLIVSQFEGRPAIRCQSPLDAEGTEHVAITGQGVFDGGGEAWRPVKRWKMTDKQWDRLLRSGGVVDEGEDMWWPSAAAMGGSALVKRLIDEGKREPADYLPCRDFLRPNLLSFRRCSRVLLDGPTFQNSAAWNLHPWASQHVTIRNVTVRNPWFGQNGDGLDIDSCRYVVVEDSTFDVGDDAICLKSGKDEAGRALGLPSEYIRIKDCTVYHGHGGFVIGSEMSGGVRHVHVSDCTFMGTDIGLRFKSARGRGGVVEDIVIERIRMTDIAGEAISFHLFYEGVEGSGSARDEAVPVTVGTPVFRGIHIKDVYCDGAEKAFLVNGLAEMPLEGVTVQRLVASSRQGVVCHHVKRLVLEDVALYTEEGPLVKLHQSIDVEIVRLGGAGRASGEAMLAVSGSLTAQIECRDPRTAVTQRSVSAAADADGNAAVRIG</sequence>
<organism evidence="6 7">
    <name type="scientific">Paenibacillus harenae</name>
    <dbReference type="NCBI Taxonomy" id="306543"/>
    <lineage>
        <taxon>Bacteria</taxon>
        <taxon>Bacillati</taxon>
        <taxon>Bacillota</taxon>
        <taxon>Bacilli</taxon>
        <taxon>Bacillales</taxon>
        <taxon>Paenibacillaceae</taxon>
        <taxon>Paenibacillus</taxon>
    </lineage>
</organism>
<dbReference type="InterPro" id="IPR011050">
    <property type="entry name" value="Pectin_lyase_fold/virulence"/>
</dbReference>
<evidence type="ECO:0000313" key="6">
    <source>
        <dbReference type="EMBL" id="MDQ0113784.1"/>
    </source>
</evidence>
<dbReference type="InterPro" id="IPR024535">
    <property type="entry name" value="RHGA/B-epi-like_pectate_lyase"/>
</dbReference>
<dbReference type="Pfam" id="PF12708">
    <property type="entry name" value="Pect-lyase_RHGA_epim"/>
    <property type="match status" value="1"/>
</dbReference>
<evidence type="ECO:0000256" key="1">
    <source>
        <dbReference type="ARBA" id="ARBA00008834"/>
    </source>
</evidence>